<dbReference type="AlphaFoldDB" id="A0A024GNX6"/>
<dbReference type="Proteomes" id="UP000053237">
    <property type="component" value="Unassembled WGS sequence"/>
</dbReference>
<gene>
    <name evidence="1" type="ORF">BN9_094900</name>
</gene>
<organism evidence="1 2">
    <name type="scientific">Albugo candida</name>
    <dbReference type="NCBI Taxonomy" id="65357"/>
    <lineage>
        <taxon>Eukaryota</taxon>
        <taxon>Sar</taxon>
        <taxon>Stramenopiles</taxon>
        <taxon>Oomycota</taxon>
        <taxon>Peronosporomycetes</taxon>
        <taxon>Albuginales</taxon>
        <taxon>Albuginaceae</taxon>
        <taxon>Albugo</taxon>
    </lineage>
</organism>
<keyword evidence="2" id="KW-1185">Reference proteome</keyword>
<sequence length="467" mass="54340">MTQCTPIGSTCCDKRARTEKVLKRDHHVQFTSSAVVEFKHDLPSNVRSGLHTAIYFSFHTIYSRSQLANFDRDWRQEWIARGNPIENFERWKIFREYAKDLSVSLGGLVVPQGIYLKGDISEALSALILFNWLQLQTSLIKYLHLSTVCNVSLPKVSTFDIVPHFEKLEQENRRNVPECLFKEADINNASRQAIRSQLKQTFLIREGSETMIDFLASTSQRIEQLQYEIDILSMKLRLEQVPSVFGVEGYAFGRKWLSVAEYLKILSVEDLLVLIQERDLNVATKSHNLVNNALIKITSDELVATHQLFAGKPLKLMSLKELKMEAHLRNLAPKEKHIQHKTFYAMNEQKNEHVLEKKIIKRGLKKRNRNVWISLLHPEMKREVILSKQYEFLHAKLCHTLEDSLERELLMRRNMELSKMIKLISNELGLTTPQSTFDDFDALFQNFCIQLQSHHFFLPVNVSDQIM</sequence>
<dbReference type="OrthoDB" id="157561at2759"/>
<comment type="caution">
    <text evidence="1">The sequence shown here is derived from an EMBL/GenBank/DDBJ whole genome shotgun (WGS) entry which is preliminary data.</text>
</comment>
<dbReference type="InParanoid" id="A0A024GNX6"/>
<name>A0A024GNX6_9STRA</name>
<proteinExistence type="predicted"/>
<accession>A0A024GNX6</accession>
<evidence type="ECO:0000313" key="1">
    <source>
        <dbReference type="EMBL" id="CCI48406.1"/>
    </source>
</evidence>
<evidence type="ECO:0000313" key="2">
    <source>
        <dbReference type="Proteomes" id="UP000053237"/>
    </source>
</evidence>
<protein>
    <submittedName>
        <fullName evidence="1">Uncharacterized protein</fullName>
    </submittedName>
</protein>
<dbReference type="EMBL" id="CAIX01000222">
    <property type="protein sequence ID" value="CCI48406.1"/>
    <property type="molecule type" value="Genomic_DNA"/>
</dbReference>
<reference evidence="1 2" key="1">
    <citation type="submission" date="2012-05" db="EMBL/GenBank/DDBJ databases">
        <title>Recombination and specialization in a pathogen metapopulation.</title>
        <authorList>
            <person name="Gardiner A."/>
            <person name="Kemen E."/>
            <person name="Schultz-Larsen T."/>
            <person name="MacLean D."/>
            <person name="Van Oosterhout C."/>
            <person name="Jones J.D.G."/>
        </authorList>
    </citation>
    <scope>NUCLEOTIDE SEQUENCE [LARGE SCALE GENOMIC DNA]</scope>
    <source>
        <strain evidence="1 2">Ac Nc2</strain>
    </source>
</reference>